<keyword evidence="2" id="KW-1185">Reference proteome</keyword>
<gene>
    <name evidence="1" type="ORF">DKW60_21330</name>
</gene>
<reference evidence="1 2" key="1">
    <citation type="submission" date="2018-05" db="EMBL/GenBank/DDBJ databases">
        <title>Leucothrix arctica sp. nov., isolated from Arctic seawater.</title>
        <authorList>
            <person name="Choi A."/>
            <person name="Baek K."/>
        </authorList>
    </citation>
    <scope>NUCLEOTIDE SEQUENCE [LARGE SCALE GENOMIC DNA]</scope>
    <source>
        <strain evidence="1 2">JCM 18388</strain>
    </source>
</reference>
<dbReference type="InterPro" id="IPR007332">
    <property type="entry name" value="DUF411"/>
</dbReference>
<dbReference type="OrthoDB" id="14727at2"/>
<organism evidence="1 2">
    <name type="scientific">Leucothrix pacifica</name>
    <dbReference type="NCBI Taxonomy" id="1247513"/>
    <lineage>
        <taxon>Bacteria</taxon>
        <taxon>Pseudomonadati</taxon>
        <taxon>Pseudomonadota</taxon>
        <taxon>Gammaproteobacteria</taxon>
        <taxon>Thiotrichales</taxon>
        <taxon>Thiotrichaceae</taxon>
        <taxon>Leucothrix</taxon>
    </lineage>
</organism>
<name>A0A317C217_9GAMM</name>
<dbReference type="Pfam" id="PF04214">
    <property type="entry name" value="DUF411"/>
    <property type="match status" value="1"/>
</dbReference>
<accession>A0A317C217</accession>
<evidence type="ECO:0000313" key="1">
    <source>
        <dbReference type="EMBL" id="PWQ92407.1"/>
    </source>
</evidence>
<comment type="caution">
    <text evidence="1">The sequence shown here is derived from an EMBL/GenBank/DDBJ whole genome shotgun (WGS) entry which is preliminary data.</text>
</comment>
<protein>
    <submittedName>
        <fullName evidence="1">Metal-binding protein</fullName>
    </submittedName>
</protein>
<dbReference type="Proteomes" id="UP000245539">
    <property type="component" value="Unassembled WGS sequence"/>
</dbReference>
<dbReference type="AlphaFoldDB" id="A0A317C217"/>
<proteinExistence type="predicted"/>
<evidence type="ECO:0000313" key="2">
    <source>
        <dbReference type="Proteomes" id="UP000245539"/>
    </source>
</evidence>
<dbReference type="EMBL" id="QGKM01000092">
    <property type="protein sequence ID" value="PWQ92407.1"/>
    <property type="molecule type" value="Genomic_DNA"/>
</dbReference>
<sequence>MSAIDTSKVIDVVKTPQIVTTDTSKAEAPKALPLVTVYKSATCGCCSAWIDHMKDNGFPVEAHNSDNLNEYKVKAKLGASLGSCHTAFVDGYAIEGHVPANDIKRLLSEKPDISGLTAPGMPMNSPGMAPKGSKPSGYDVISFKDGEAVGVFTKY</sequence>